<feature type="signal peptide" evidence="4">
    <location>
        <begin position="1"/>
        <end position="22"/>
    </location>
</feature>
<dbReference type="RefSeq" id="WP_212993869.1">
    <property type="nucleotide sequence ID" value="NZ_BAABEA010000026.1"/>
</dbReference>
<keyword evidence="2" id="KW-0442">Lipid degradation</keyword>
<feature type="chain" id="PRO_5037134289" description="Platelet-activating factor acetylhydrolase" evidence="4">
    <location>
        <begin position="23"/>
        <end position="251"/>
    </location>
</feature>
<dbReference type="AlphaFoldDB" id="A0A919SVY3"/>
<reference evidence="5" key="1">
    <citation type="submission" date="2021-03" db="EMBL/GenBank/DDBJ databases">
        <title>Whole genome shotgun sequence of Actinoplanes auranticolor NBRC 12245.</title>
        <authorList>
            <person name="Komaki H."/>
            <person name="Tamura T."/>
        </authorList>
    </citation>
    <scope>NUCLEOTIDE SEQUENCE</scope>
    <source>
        <strain evidence="5">NBRC 12245</strain>
    </source>
</reference>
<accession>A0A919SVY3</accession>
<evidence type="ECO:0000256" key="2">
    <source>
        <dbReference type="ARBA" id="ARBA00022963"/>
    </source>
</evidence>
<keyword evidence="4" id="KW-0732">Signal</keyword>
<comment type="caution">
    <text evidence="5">The sequence shown here is derived from an EMBL/GenBank/DDBJ whole genome shotgun (WGS) entry which is preliminary data.</text>
</comment>
<dbReference type="InterPro" id="IPR029058">
    <property type="entry name" value="AB_hydrolase_fold"/>
</dbReference>
<keyword evidence="6" id="KW-1185">Reference proteome</keyword>
<dbReference type="PANTHER" id="PTHR10272:SF0">
    <property type="entry name" value="PLATELET-ACTIVATING FACTOR ACETYLHYDROLASE"/>
    <property type="match status" value="1"/>
</dbReference>
<protein>
    <recommendedName>
        <fullName evidence="7">Platelet-activating factor acetylhydrolase</fullName>
    </recommendedName>
</protein>
<keyword evidence="1" id="KW-0378">Hydrolase</keyword>
<evidence type="ECO:0000313" key="6">
    <source>
        <dbReference type="Proteomes" id="UP000681340"/>
    </source>
</evidence>
<dbReference type="EMBL" id="BOQL01000073">
    <property type="protein sequence ID" value="GIM78392.1"/>
    <property type="molecule type" value="Genomic_DNA"/>
</dbReference>
<evidence type="ECO:0000256" key="1">
    <source>
        <dbReference type="ARBA" id="ARBA00022801"/>
    </source>
</evidence>
<evidence type="ECO:0000256" key="3">
    <source>
        <dbReference type="ARBA" id="ARBA00023098"/>
    </source>
</evidence>
<dbReference type="Pfam" id="PF03403">
    <property type="entry name" value="PAF-AH_p_II"/>
    <property type="match status" value="1"/>
</dbReference>
<keyword evidence="3" id="KW-0443">Lipid metabolism</keyword>
<dbReference type="Proteomes" id="UP000681340">
    <property type="component" value="Unassembled WGS sequence"/>
</dbReference>
<dbReference type="GO" id="GO:0016042">
    <property type="term" value="P:lipid catabolic process"/>
    <property type="evidence" value="ECO:0007669"/>
    <property type="project" value="UniProtKB-KW"/>
</dbReference>
<sequence>MKLACAALAVTAGLLAPAPARAADTPQLLRPTGHHPVGTTALHLTDTSRTDPWVPGLTARELMVTVWYPAAAPGGTRARYMTPRESELYLAGKRLTDLPADTLSRVRTYAYVDARPAGRAHSLPLVVLSPGYTQPRGSLSGPAEDLASHGYVVVGIDHTHETYAVTFPGGRIATCATCELDEDDAFFRKLYAGRAADQLGIDLGATTTGARSQEITRRYHRAIFERHLRDRPQPLLDRPSPRYPEVVIAAR</sequence>
<dbReference type="PANTHER" id="PTHR10272">
    <property type="entry name" value="PLATELET-ACTIVATING FACTOR ACETYLHYDROLASE"/>
    <property type="match status" value="1"/>
</dbReference>
<evidence type="ECO:0008006" key="7">
    <source>
        <dbReference type="Google" id="ProtNLM"/>
    </source>
</evidence>
<evidence type="ECO:0000313" key="5">
    <source>
        <dbReference type="EMBL" id="GIM78392.1"/>
    </source>
</evidence>
<organism evidence="5 6">
    <name type="scientific">Actinoplanes auranticolor</name>
    <dbReference type="NCBI Taxonomy" id="47988"/>
    <lineage>
        <taxon>Bacteria</taxon>
        <taxon>Bacillati</taxon>
        <taxon>Actinomycetota</taxon>
        <taxon>Actinomycetes</taxon>
        <taxon>Micromonosporales</taxon>
        <taxon>Micromonosporaceae</taxon>
        <taxon>Actinoplanes</taxon>
    </lineage>
</organism>
<dbReference type="SUPFAM" id="SSF53474">
    <property type="entry name" value="alpha/beta-Hydrolases"/>
    <property type="match status" value="1"/>
</dbReference>
<gene>
    <name evidence="5" type="ORF">Aau02nite_80610</name>
</gene>
<proteinExistence type="predicted"/>
<name>A0A919SVY3_9ACTN</name>
<dbReference type="Gene3D" id="3.40.50.1820">
    <property type="entry name" value="alpha/beta hydrolase"/>
    <property type="match status" value="1"/>
</dbReference>
<dbReference type="GO" id="GO:0003847">
    <property type="term" value="F:1-alkyl-2-acetylglycerophosphocholine esterase activity"/>
    <property type="evidence" value="ECO:0007669"/>
    <property type="project" value="TreeGrafter"/>
</dbReference>
<evidence type="ECO:0000256" key="4">
    <source>
        <dbReference type="SAM" id="SignalP"/>
    </source>
</evidence>